<sequence>MITSKPVIENTLEKTHISQWVSFMLAKGDIANIVDPRLHGDFETNFAWKTIEVAMTCVSPTSAKRPTMNRSGGNRMSLREEVARKKMGKDAKPKDSMLSMSLNLDTELFPTLR</sequence>
<comment type="caution">
    <text evidence="1">The sequence shown here is derived from an EMBL/GenBank/DDBJ whole genome shotgun (WGS) entry which is preliminary data.</text>
</comment>
<accession>A0ACC0WX46</accession>
<organism evidence="1 2">
    <name type="scientific">Pistacia integerrima</name>
    <dbReference type="NCBI Taxonomy" id="434235"/>
    <lineage>
        <taxon>Eukaryota</taxon>
        <taxon>Viridiplantae</taxon>
        <taxon>Streptophyta</taxon>
        <taxon>Embryophyta</taxon>
        <taxon>Tracheophyta</taxon>
        <taxon>Spermatophyta</taxon>
        <taxon>Magnoliopsida</taxon>
        <taxon>eudicotyledons</taxon>
        <taxon>Gunneridae</taxon>
        <taxon>Pentapetalae</taxon>
        <taxon>rosids</taxon>
        <taxon>malvids</taxon>
        <taxon>Sapindales</taxon>
        <taxon>Anacardiaceae</taxon>
        <taxon>Pistacia</taxon>
    </lineage>
</organism>
<gene>
    <name evidence="1" type="ORF">Pint_28798</name>
</gene>
<keyword evidence="2" id="KW-1185">Reference proteome</keyword>
<dbReference type="Proteomes" id="UP001163603">
    <property type="component" value="Chromosome 15"/>
</dbReference>
<proteinExistence type="predicted"/>
<name>A0ACC0WX46_9ROSI</name>
<protein>
    <submittedName>
        <fullName evidence="1">Uncharacterized protein</fullName>
    </submittedName>
</protein>
<dbReference type="EMBL" id="CM047750">
    <property type="protein sequence ID" value="KAJ0006690.1"/>
    <property type="molecule type" value="Genomic_DNA"/>
</dbReference>
<evidence type="ECO:0000313" key="2">
    <source>
        <dbReference type="Proteomes" id="UP001163603"/>
    </source>
</evidence>
<evidence type="ECO:0000313" key="1">
    <source>
        <dbReference type="EMBL" id="KAJ0006690.1"/>
    </source>
</evidence>
<reference evidence="2" key="1">
    <citation type="journal article" date="2023" name="G3 (Bethesda)">
        <title>Genome assembly and association tests identify interacting loci associated with vigor, precocity, and sex in interspecific pistachio rootstocks.</title>
        <authorList>
            <person name="Palmer W."/>
            <person name="Jacygrad E."/>
            <person name="Sagayaradj S."/>
            <person name="Cavanaugh K."/>
            <person name="Han R."/>
            <person name="Bertier L."/>
            <person name="Beede B."/>
            <person name="Kafkas S."/>
            <person name="Golino D."/>
            <person name="Preece J."/>
            <person name="Michelmore R."/>
        </authorList>
    </citation>
    <scope>NUCLEOTIDE SEQUENCE [LARGE SCALE GENOMIC DNA]</scope>
</reference>